<evidence type="ECO:0000256" key="3">
    <source>
        <dbReference type="ARBA" id="ARBA00022989"/>
    </source>
</evidence>
<feature type="compositionally biased region" description="Acidic residues" evidence="5">
    <location>
        <begin position="448"/>
        <end position="459"/>
    </location>
</feature>
<proteinExistence type="predicted"/>
<dbReference type="Pfam" id="PF03619">
    <property type="entry name" value="Solute_trans_a"/>
    <property type="match status" value="1"/>
</dbReference>
<evidence type="ECO:0000256" key="1">
    <source>
        <dbReference type="ARBA" id="ARBA00004141"/>
    </source>
</evidence>
<reference evidence="7" key="1">
    <citation type="submission" date="2021-01" db="EMBL/GenBank/DDBJ databases">
        <authorList>
            <person name="Corre E."/>
            <person name="Pelletier E."/>
            <person name="Niang G."/>
            <person name="Scheremetjew M."/>
            <person name="Finn R."/>
            <person name="Kale V."/>
            <person name="Holt S."/>
            <person name="Cochrane G."/>
            <person name="Meng A."/>
            <person name="Brown T."/>
            <person name="Cohen L."/>
        </authorList>
    </citation>
    <scope>NUCLEOTIDE SEQUENCE</scope>
    <source>
        <strain evidence="7">CCMP125</strain>
    </source>
</reference>
<evidence type="ECO:0000256" key="2">
    <source>
        <dbReference type="ARBA" id="ARBA00022692"/>
    </source>
</evidence>
<protein>
    <recommendedName>
        <fullName evidence="8">Transmembrane protein 184C</fullName>
    </recommendedName>
</protein>
<dbReference type="AlphaFoldDB" id="A0A7S2Y7V7"/>
<organism evidence="7">
    <name type="scientific">Entomoneis paludosa</name>
    <dbReference type="NCBI Taxonomy" id="265537"/>
    <lineage>
        <taxon>Eukaryota</taxon>
        <taxon>Sar</taxon>
        <taxon>Stramenopiles</taxon>
        <taxon>Ochrophyta</taxon>
        <taxon>Bacillariophyta</taxon>
        <taxon>Bacillariophyceae</taxon>
        <taxon>Bacillariophycidae</taxon>
        <taxon>Entomoneidaceae</taxon>
        <taxon>Entomoneis</taxon>
    </lineage>
</organism>
<feature type="region of interest" description="Disordered" evidence="5">
    <location>
        <begin position="358"/>
        <end position="392"/>
    </location>
</feature>
<feature type="compositionally biased region" description="Low complexity" evidence="5">
    <location>
        <begin position="436"/>
        <end position="447"/>
    </location>
</feature>
<feature type="transmembrane region" description="Helical" evidence="6">
    <location>
        <begin position="20"/>
        <end position="43"/>
    </location>
</feature>
<feature type="transmembrane region" description="Helical" evidence="6">
    <location>
        <begin position="232"/>
        <end position="252"/>
    </location>
</feature>
<sequence>MCVVPVVTYHGLRLRRVDSAAFRSAGVMCVGTIVLSLRLVYLHLTHWYMPEVQKYVVRILWMVPLYSIQSWLSLRFHESRIYIDTIRDYYEAYVIASFVYYLIELLGGEAALIQILQAKASTQEATKLGKHSFPLSLVLEDWVLGEDFMLNCKHGVLQYVVFKSISAFVTFICESAGVYGEGTFTWLSAYPYLAFFQNFSVMYALYSLVMLYSAVHEELRYPINWRPLGKFLCVKGVVFFTWWQGVVIYYLKAHGIIDHLGSWSSEDVANGLIDYCVVIEMVGFAIAHSYTFTYKEYLPSNIPSEFRNMTAESLAAPFVDENGVQSPSDTTFEPQILANGDGLLAGNMGEKRHYARAESASEDGREMYQQQPEPSPISPIMGQRTTTYHPPALLDQPMDFRDAFWSSAVPKDTIQDIQRLRIAGKFEAALRPRVFSSSQESGEASGENNEENETDTEEGREDKQAPLQNEGEEEEKASEVDDSEAGSKLDEDTAGTGNQPNESYDLGEQSDQQPPIE</sequence>
<keyword evidence="3 6" id="KW-1133">Transmembrane helix</keyword>
<gene>
    <name evidence="7" type="ORF">APAL1065_LOCUS8647</name>
</gene>
<feature type="transmembrane region" description="Helical" evidence="6">
    <location>
        <begin position="55"/>
        <end position="72"/>
    </location>
</feature>
<feature type="region of interest" description="Disordered" evidence="5">
    <location>
        <begin position="433"/>
        <end position="517"/>
    </location>
</feature>
<evidence type="ECO:0000256" key="4">
    <source>
        <dbReference type="ARBA" id="ARBA00023136"/>
    </source>
</evidence>
<feature type="transmembrane region" description="Helical" evidence="6">
    <location>
        <begin position="192"/>
        <end position="212"/>
    </location>
</feature>
<feature type="transmembrane region" description="Helical" evidence="6">
    <location>
        <begin position="92"/>
        <end position="113"/>
    </location>
</feature>
<feature type="compositionally biased region" description="Acidic residues" evidence="5">
    <location>
        <begin position="470"/>
        <end position="484"/>
    </location>
</feature>
<dbReference type="GO" id="GO:0016020">
    <property type="term" value="C:membrane"/>
    <property type="evidence" value="ECO:0007669"/>
    <property type="project" value="UniProtKB-SubCell"/>
</dbReference>
<name>A0A7S2Y7V7_9STRA</name>
<evidence type="ECO:0008006" key="8">
    <source>
        <dbReference type="Google" id="ProtNLM"/>
    </source>
</evidence>
<dbReference type="PANTHER" id="PTHR23423">
    <property type="entry name" value="ORGANIC SOLUTE TRANSPORTER-RELATED"/>
    <property type="match status" value="1"/>
</dbReference>
<evidence type="ECO:0000313" key="7">
    <source>
        <dbReference type="EMBL" id="CAD9958252.1"/>
    </source>
</evidence>
<comment type="subcellular location">
    <subcellularLocation>
        <location evidence="1">Membrane</location>
        <topology evidence="1">Multi-pass membrane protein</topology>
    </subcellularLocation>
</comment>
<keyword evidence="2 6" id="KW-0812">Transmembrane</keyword>
<accession>A0A7S2Y7V7</accession>
<dbReference type="EMBL" id="HBHT01012922">
    <property type="protein sequence ID" value="CAD9958252.1"/>
    <property type="molecule type" value="Transcribed_RNA"/>
</dbReference>
<keyword evidence="4 6" id="KW-0472">Membrane</keyword>
<feature type="transmembrane region" description="Helical" evidence="6">
    <location>
        <begin position="159"/>
        <end position="180"/>
    </location>
</feature>
<evidence type="ECO:0000256" key="5">
    <source>
        <dbReference type="SAM" id="MobiDB-lite"/>
    </source>
</evidence>
<dbReference type="SMART" id="SM01417">
    <property type="entry name" value="Solute_trans_a"/>
    <property type="match status" value="1"/>
</dbReference>
<dbReference type="InterPro" id="IPR005178">
    <property type="entry name" value="Ostalpha/TMEM184C"/>
</dbReference>
<evidence type="ECO:0000256" key="6">
    <source>
        <dbReference type="SAM" id="Phobius"/>
    </source>
</evidence>